<reference evidence="3" key="1">
    <citation type="submission" date="2021-06" db="EMBL/GenBank/DDBJ databases">
        <authorList>
            <person name="Kallberg Y."/>
            <person name="Tangrot J."/>
            <person name="Rosling A."/>
        </authorList>
    </citation>
    <scope>NUCLEOTIDE SEQUENCE</scope>
    <source>
        <strain evidence="3">CL551</strain>
    </source>
</reference>
<dbReference type="Proteomes" id="UP000789342">
    <property type="component" value="Unassembled WGS sequence"/>
</dbReference>
<dbReference type="CDD" id="cd15457">
    <property type="entry name" value="NADAR"/>
    <property type="match status" value="1"/>
</dbReference>
<dbReference type="InterPro" id="IPR037238">
    <property type="entry name" value="YbiA-like_sf"/>
</dbReference>
<evidence type="ECO:0000256" key="1">
    <source>
        <dbReference type="SAM" id="MobiDB-lite"/>
    </source>
</evidence>
<dbReference type="AlphaFoldDB" id="A0A9N9EIG1"/>
<dbReference type="EMBL" id="CAJVPV010013743">
    <property type="protein sequence ID" value="CAG8680031.1"/>
    <property type="molecule type" value="Genomic_DNA"/>
</dbReference>
<comment type="caution">
    <text evidence="3">The sequence shown here is derived from an EMBL/GenBank/DDBJ whole genome shotgun (WGS) entry which is preliminary data.</text>
</comment>
<dbReference type="NCBIfam" id="TIGR02464">
    <property type="entry name" value="ribofla_fusion"/>
    <property type="match status" value="1"/>
</dbReference>
<proteinExistence type="predicted"/>
<gene>
    <name evidence="3" type="ORF">AMORRO_LOCUS11205</name>
</gene>
<protein>
    <submittedName>
        <fullName evidence="3">1621_t:CDS:1</fullName>
    </submittedName>
</protein>
<evidence type="ECO:0000313" key="3">
    <source>
        <dbReference type="EMBL" id="CAG8680031.1"/>
    </source>
</evidence>
<feature type="compositionally biased region" description="Basic and acidic residues" evidence="1">
    <location>
        <begin position="123"/>
        <end position="144"/>
    </location>
</feature>
<dbReference type="Pfam" id="PF08719">
    <property type="entry name" value="NADAR"/>
    <property type="match status" value="1"/>
</dbReference>
<feature type="compositionally biased region" description="Polar residues" evidence="1">
    <location>
        <begin position="201"/>
        <end position="210"/>
    </location>
</feature>
<feature type="non-terminal residue" evidence="3">
    <location>
        <position position="572"/>
    </location>
</feature>
<evidence type="ECO:0000259" key="2">
    <source>
        <dbReference type="Pfam" id="PF08719"/>
    </source>
</evidence>
<feature type="region of interest" description="Disordered" evidence="1">
    <location>
        <begin position="116"/>
        <end position="144"/>
    </location>
</feature>
<name>A0A9N9EIG1_9GLOM</name>
<feature type="region of interest" description="Disordered" evidence="1">
    <location>
        <begin position="189"/>
        <end position="210"/>
    </location>
</feature>
<sequence length="572" mass="66086">PPFVYGNIFSGGEYKAPIIITAPLTSLRMRSIGWGLAFWNIDTINDHVDKVDGKKPAGNDKEGEKATTKVVSNLIDVDGLPGSYPFEATEEIDVEAIYNEPPPKLCRPPMQPMKMELLSQNPHPKDDPPIDDHDSKELDPLKNDNKNNLYCEYASVSLQIGKTFGSKNHIPLTEMGNTQSVSYRDVVRENQGGSSSGRSSVRAQNLNKPTGGYSNEPYSILKFEEFIRNLPVIREKIRTVALFLSFGSNIAFTPSRQEFYKLGFYPIFCCVHTYSPYNCNQAKGFITDVALNCWANGWRIVLFVFSHSAIDPELNADFIRELRKVFLKQTLSIIAIYTTHYFNVRWYFFNAGANAVITSGKKEALLQVFYEAYKTSGAEEEIVKFYNKAEPYYEFTNFFKAEVIIDDLKWPSTEHYFQASKFDNLELREKIRTHEYARDAFRIAREYDRMKRGNWELPKGDPYKEKIMKKALRYKFTQHEDLKYLILSTGTARIHEHTTNDYYWGDGGRNGGGLNRLGEMLQELRTQLMLKECHRMSLKYRPYESKLERWIIPELNELNYLEGFPEVQHSRI</sequence>
<evidence type="ECO:0000313" key="4">
    <source>
        <dbReference type="Proteomes" id="UP000789342"/>
    </source>
</evidence>
<feature type="domain" description="NADAR" evidence="2">
    <location>
        <begin position="385"/>
        <end position="528"/>
    </location>
</feature>
<dbReference type="InterPro" id="IPR012816">
    <property type="entry name" value="NADAR"/>
</dbReference>
<accession>A0A9N9EIG1</accession>
<dbReference type="SUPFAM" id="SSF143990">
    <property type="entry name" value="YbiA-like"/>
    <property type="match status" value="1"/>
</dbReference>
<keyword evidence="4" id="KW-1185">Reference proteome</keyword>
<dbReference type="Gene3D" id="1.10.357.40">
    <property type="entry name" value="YbiA-like"/>
    <property type="match status" value="1"/>
</dbReference>
<dbReference type="OrthoDB" id="206452at2759"/>
<organism evidence="3 4">
    <name type="scientific">Acaulospora morrowiae</name>
    <dbReference type="NCBI Taxonomy" id="94023"/>
    <lineage>
        <taxon>Eukaryota</taxon>
        <taxon>Fungi</taxon>
        <taxon>Fungi incertae sedis</taxon>
        <taxon>Mucoromycota</taxon>
        <taxon>Glomeromycotina</taxon>
        <taxon>Glomeromycetes</taxon>
        <taxon>Diversisporales</taxon>
        <taxon>Acaulosporaceae</taxon>
        <taxon>Acaulospora</taxon>
    </lineage>
</organism>